<organism evidence="2 3">
    <name type="scientific">Metarhizium humberi</name>
    <dbReference type="NCBI Taxonomy" id="2596975"/>
    <lineage>
        <taxon>Eukaryota</taxon>
        <taxon>Fungi</taxon>
        <taxon>Dikarya</taxon>
        <taxon>Ascomycota</taxon>
        <taxon>Pezizomycotina</taxon>
        <taxon>Sordariomycetes</taxon>
        <taxon>Hypocreomycetidae</taxon>
        <taxon>Hypocreales</taxon>
        <taxon>Clavicipitaceae</taxon>
        <taxon>Metarhizium</taxon>
    </lineage>
</organism>
<dbReference type="AlphaFoldDB" id="A0A9P8MH49"/>
<protein>
    <submittedName>
        <fullName evidence="2">Uncharacterized protein</fullName>
    </submittedName>
</protein>
<gene>
    <name evidence="2" type="ORF">MHUMG1_01183</name>
</gene>
<feature type="compositionally biased region" description="Polar residues" evidence="1">
    <location>
        <begin position="1"/>
        <end position="12"/>
    </location>
</feature>
<reference evidence="2 3" key="1">
    <citation type="submission" date="2020-07" db="EMBL/GenBank/DDBJ databases">
        <title>Metarhizium humberi genome.</title>
        <authorList>
            <person name="Lysoe E."/>
        </authorList>
    </citation>
    <scope>NUCLEOTIDE SEQUENCE [LARGE SCALE GENOMIC DNA]</scope>
    <source>
        <strain evidence="2 3">ESALQ1638</strain>
    </source>
</reference>
<evidence type="ECO:0000313" key="3">
    <source>
        <dbReference type="Proteomes" id="UP000764110"/>
    </source>
</evidence>
<sequence>MDYYATGTTSGQGEDKTEESDAFTVIMPNARRLPRPYPGRSTPDVKSGQLASICSMRGGLMSHIWQISGGAYPRQTLNPGAPGYYIHQQPPAMAVLATQVQSD</sequence>
<feature type="region of interest" description="Disordered" evidence="1">
    <location>
        <begin position="1"/>
        <end position="20"/>
    </location>
</feature>
<comment type="caution">
    <text evidence="2">The sequence shown here is derived from an EMBL/GenBank/DDBJ whole genome shotgun (WGS) entry which is preliminary data.</text>
</comment>
<name>A0A9P8MH49_9HYPO</name>
<dbReference type="EMBL" id="JACEFI010000002">
    <property type="protein sequence ID" value="KAH0600187.1"/>
    <property type="molecule type" value="Genomic_DNA"/>
</dbReference>
<accession>A0A9P8MH49</accession>
<dbReference type="Proteomes" id="UP000764110">
    <property type="component" value="Unassembled WGS sequence"/>
</dbReference>
<proteinExistence type="predicted"/>
<evidence type="ECO:0000256" key="1">
    <source>
        <dbReference type="SAM" id="MobiDB-lite"/>
    </source>
</evidence>
<evidence type="ECO:0000313" key="2">
    <source>
        <dbReference type="EMBL" id="KAH0600187.1"/>
    </source>
</evidence>
<keyword evidence="3" id="KW-1185">Reference proteome</keyword>